<evidence type="ECO:0000313" key="3">
    <source>
        <dbReference type="Proteomes" id="UP001597353"/>
    </source>
</evidence>
<dbReference type="EMBL" id="JBHUGH010000011">
    <property type="protein sequence ID" value="MFD1913397.1"/>
    <property type="molecule type" value="Genomic_DNA"/>
</dbReference>
<sequence length="445" mass="47035">MAPVVERRGTLTRRGFLAGSAGGLAAAGISRPLLAAGPDRATDVLLNWYRLVLELVRHTATYSPPVASRSFAYLGVTAHEVFAATGAATQSLGGQLQGLNAPPADPGCDTAATLNAALLHGVRAHFGNTGPTGQRAMDAMEARLAARAQSGLGAGSIRQSQELGEAIAHHIAAWAAEDGGAEVANMGFPLEWPRKDAAGIWVPTSTLGQQQAPLLPHWGANRSFAMPGGGTCGLPPPPDYSEEAGSAFYAEALEVFEVTTRLTDEQKLIARFWSDDPMLSPTPPGHWIAILLQIAERDGLPPERIAAGLALLGVAVADAFIACWHEKYRHDLVRPVTYIRKVIDPAWQPLLITPPFPEYPSGHSTQSGAAVAVLESLFGTDFAFVDTTHVDDGLPARSFPSFRTAGAEAGISRLYGGIHFRAAIERGLEQGYCVGAYAAALQWQA</sequence>
<dbReference type="Pfam" id="PF01569">
    <property type="entry name" value="PAP2"/>
    <property type="match status" value="1"/>
</dbReference>
<keyword evidence="3" id="KW-1185">Reference proteome</keyword>
<dbReference type="GO" id="GO:0004601">
    <property type="term" value="F:peroxidase activity"/>
    <property type="evidence" value="ECO:0007669"/>
    <property type="project" value="UniProtKB-KW"/>
</dbReference>
<dbReference type="PANTHER" id="PTHR34599">
    <property type="entry name" value="PEROXIDASE-RELATED"/>
    <property type="match status" value="1"/>
</dbReference>
<protein>
    <submittedName>
        <fullName evidence="2">Vanadium-dependent haloperoxidase</fullName>
        <ecNumber evidence="2">1.11.1.-</ecNumber>
    </submittedName>
</protein>
<comment type="caution">
    <text evidence="2">The sequence shown here is derived from an EMBL/GenBank/DDBJ whole genome shotgun (WGS) entry which is preliminary data.</text>
</comment>
<dbReference type="InterPro" id="IPR006311">
    <property type="entry name" value="TAT_signal"/>
</dbReference>
<dbReference type="EC" id="1.11.1.-" evidence="2"/>
<keyword evidence="2" id="KW-0575">Peroxidase</keyword>
<organism evidence="2 3">
    <name type="scientific">Halodurantibacterium flavum</name>
    <dbReference type="NCBI Taxonomy" id="1382802"/>
    <lineage>
        <taxon>Bacteria</taxon>
        <taxon>Pseudomonadati</taxon>
        <taxon>Pseudomonadota</taxon>
        <taxon>Alphaproteobacteria</taxon>
        <taxon>Rhodobacterales</taxon>
        <taxon>Paracoccaceae</taxon>
        <taxon>Halodurantibacterium</taxon>
    </lineage>
</organism>
<keyword evidence="2" id="KW-0560">Oxidoreductase</keyword>
<dbReference type="InterPro" id="IPR036938">
    <property type="entry name" value="PAP2/HPO_sf"/>
</dbReference>
<dbReference type="Proteomes" id="UP001597353">
    <property type="component" value="Unassembled WGS sequence"/>
</dbReference>
<gene>
    <name evidence="2" type="ORF">ACFSGJ_14380</name>
</gene>
<dbReference type="SUPFAM" id="SSF48317">
    <property type="entry name" value="Acid phosphatase/Vanadium-dependent haloperoxidase"/>
    <property type="match status" value="1"/>
</dbReference>
<evidence type="ECO:0000313" key="2">
    <source>
        <dbReference type="EMBL" id="MFD1913397.1"/>
    </source>
</evidence>
<reference evidence="3" key="1">
    <citation type="journal article" date="2019" name="Int. J. Syst. Evol. Microbiol.">
        <title>The Global Catalogue of Microorganisms (GCM) 10K type strain sequencing project: providing services to taxonomists for standard genome sequencing and annotation.</title>
        <authorList>
            <consortium name="The Broad Institute Genomics Platform"/>
            <consortium name="The Broad Institute Genome Sequencing Center for Infectious Disease"/>
            <person name="Wu L."/>
            <person name="Ma J."/>
        </authorList>
    </citation>
    <scope>NUCLEOTIDE SEQUENCE [LARGE SCALE GENOMIC DNA]</scope>
    <source>
        <strain evidence="3">CGMCC 4.7242</strain>
    </source>
</reference>
<dbReference type="RefSeq" id="WP_390263231.1">
    <property type="nucleotide sequence ID" value="NZ_JBHUGH010000011.1"/>
</dbReference>
<name>A0ABW4S7E1_9RHOB</name>
<accession>A0ABW4S7E1</accession>
<evidence type="ECO:0000259" key="1">
    <source>
        <dbReference type="Pfam" id="PF01569"/>
    </source>
</evidence>
<dbReference type="Gene3D" id="1.10.606.20">
    <property type="match status" value="1"/>
</dbReference>
<dbReference type="InterPro" id="IPR000326">
    <property type="entry name" value="PAP2/HPO"/>
</dbReference>
<feature type="domain" description="Phosphatidic acid phosphatase type 2/haloperoxidase" evidence="1">
    <location>
        <begin position="318"/>
        <end position="443"/>
    </location>
</feature>
<dbReference type="PANTHER" id="PTHR34599:SF1">
    <property type="entry name" value="PHOSPHATIDIC ACID PHOSPHATASE TYPE 2_HALOPEROXIDASE DOMAIN-CONTAINING PROTEIN"/>
    <property type="match status" value="1"/>
</dbReference>
<dbReference type="InterPro" id="IPR052559">
    <property type="entry name" value="V-haloperoxidase"/>
</dbReference>
<dbReference type="CDD" id="cd03398">
    <property type="entry name" value="PAP2_haloperoxidase"/>
    <property type="match status" value="1"/>
</dbReference>
<dbReference type="PROSITE" id="PS51318">
    <property type="entry name" value="TAT"/>
    <property type="match status" value="1"/>
</dbReference>
<proteinExistence type="predicted"/>